<keyword evidence="2" id="KW-1133">Transmembrane helix</keyword>
<proteinExistence type="predicted"/>
<dbReference type="RefSeq" id="WP_089678119.1">
    <property type="nucleotide sequence ID" value="NZ_FNFO01000001.1"/>
</dbReference>
<name>A0A1G8X4H4_9BACT</name>
<evidence type="ECO:0000256" key="2">
    <source>
        <dbReference type="SAM" id="Phobius"/>
    </source>
</evidence>
<evidence type="ECO:0000313" key="3">
    <source>
        <dbReference type="EMBL" id="SDJ85257.1"/>
    </source>
</evidence>
<gene>
    <name evidence="3" type="ORF">SAMN05421823_101259</name>
</gene>
<dbReference type="EMBL" id="FNFO01000001">
    <property type="protein sequence ID" value="SDJ85257.1"/>
    <property type="molecule type" value="Genomic_DNA"/>
</dbReference>
<dbReference type="AlphaFoldDB" id="A0A1G8X4H4"/>
<feature type="transmembrane region" description="Helical" evidence="2">
    <location>
        <begin position="152"/>
        <end position="175"/>
    </location>
</feature>
<accession>A0A1G8X4H4</accession>
<keyword evidence="4" id="KW-1185">Reference proteome</keyword>
<dbReference type="Proteomes" id="UP000198510">
    <property type="component" value="Unassembled WGS sequence"/>
</dbReference>
<feature type="coiled-coil region" evidence="1">
    <location>
        <begin position="122"/>
        <end position="149"/>
    </location>
</feature>
<keyword evidence="1" id="KW-0175">Coiled coil</keyword>
<organism evidence="3 4">
    <name type="scientific">Catalinimonas alkaloidigena</name>
    <dbReference type="NCBI Taxonomy" id="1075417"/>
    <lineage>
        <taxon>Bacteria</taxon>
        <taxon>Pseudomonadati</taxon>
        <taxon>Bacteroidota</taxon>
        <taxon>Cytophagia</taxon>
        <taxon>Cytophagales</taxon>
        <taxon>Catalimonadaceae</taxon>
        <taxon>Catalinimonas</taxon>
    </lineage>
</organism>
<keyword evidence="2" id="KW-0812">Transmembrane</keyword>
<evidence type="ECO:0000256" key="1">
    <source>
        <dbReference type="SAM" id="Coils"/>
    </source>
</evidence>
<keyword evidence="2" id="KW-0472">Membrane</keyword>
<protein>
    <recommendedName>
        <fullName evidence="5">Four helix bundle sensory module for signal transduction</fullName>
    </recommendedName>
</protein>
<evidence type="ECO:0008006" key="5">
    <source>
        <dbReference type="Google" id="ProtNLM"/>
    </source>
</evidence>
<evidence type="ECO:0000313" key="4">
    <source>
        <dbReference type="Proteomes" id="UP000198510"/>
    </source>
</evidence>
<reference evidence="3 4" key="1">
    <citation type="submission" date="2016-10" db="EMBL/GenBank/DDBJ databases">
        <authorList>
            <person name="de Groot N.N."/>
        </authorList>
    </citation>
    <scope>NUCLEOTIDE SEQUENCE [LARGE SCALE GENOMIC DNA]</scope>
    <source>
        <strain evidence="3 4">DSM 25186</strain>
    </source>
</reference>
<sequence>MNRLPSFQNFLYGILLIAGFVGYGPAAYGQAFDPADELQIEQILARRDTLYQEYKQLNHRYASGGNRSHQELVGIAKTLIKIIREDNALIEIVQRRSKQAESAYVGQTRTRVFKEYELSQQIDGLESRLKQTHQELQQSAERYDRLQGNYQWAVNLVAVLGALAVGATFFAVRLWRRQRAANA</sequence>